<reference evidence="1 2" key="1">
    <citation type="submission" date="2019-01" db="EMBL/GenBank/DDBJ databases">
        <title>Sinorhodobacter populi sp. nov. isolated from the symptomatic bark tissue of Populus euramericana canker.</title>
        <authorList>
            <person name="Xu G."/>
        </authorList>
    </citation>
    <scope>NUCLEOTIDE SEQUENCE [LARGE SCALE GENOMIC DNA]</scope>
    <source>
        <strain evidence="1 2">07D10-4-3</strain>
    </source>
</reference>
<protein>
    <submittedName>
        <fullName evidence="1">Uncharacterized protein</fullName>
    </submittedName>
</protein>
<dbReference type="RefSeq" id="WP_128232654.1">
    <property type="nucleotide sequence ID" value="NZ_SAUY01000015.1"/>
</dbReference>
<dbReference type="Proteomes" id="UP000284451">
    <property type="component" value="Unassembled WGS sequence"/>
</dbReference>
<dbReference type="AlphaFoldDB" id="A0A443KCD5"/>
<organism evidence="1 2">
    <name type="scientific">Paenirhodobacter populi</name>
    <dbReference type="NCBI Taxonomy" id="2306993"/>
    <lineage>
        <taxon>Bacteria</taxon>
        <taxon>Pseudomonadati</taxon>
        <taxon>Pseudomonadota</taxon>
        <taxon>Alphaproteobacteria</taxon>
        <taxon>Rhodobacterales</taxon>
        <taxon>Rhodobacter group</taxon>
        <taxon>Paenirhodobacter</taxon>
    </lineage>
</organism>
<comment type="caution">
    <text evidence="1">The sequence shown here is derived from an EMBL/GenBank/DDBJ whole genome shotgun (WGS) entry which is preliminary data.</text>
</comment>
<evidence type="ECO:0000313" key="1">
    <source>
        <dbReference type="EMBL" id="RWR30448.1"/>
    </source>
</evidence>
<reference evidence="1 2" key="2">
    <citation type="submission" date="2019-01" db="EMBL/GenBank/DDBJ databases">
        <authorList>
            <person name="Li Y."/>
        </authorList>
    </citation>
    <scope>NUCLEOTIDE SEQUENCE [LARGE SCALE GENOMIC DNA]</scope>
    <source>
        <strain evidence="1 2">07D10-4-3</strain>
    </source>
</reference>
<sequence length="88" mass="9849">MPDETGASSPILEIVLQDYRADELPTFTRSMTLFVQHAPQRLDITTSDGRLVWIEVEGDDLRVHAFAHGEDEPTNIRITPFGAVTEPN</sequence>
<gene>
    <name evidence="1" type="ORF">D2T29_12310</name>
</gene>
<evidence type="ECO:0000313" key="2">
    <source>
        <dbReference type="Proteomes" id="UP000284451"/>
    </source>
</evidence>
<proteinExistence type="predicted"/>
<dbReference type="EMBL" id="SAUY01000015">
    <property type="protein sequence ID" value="RWR30448.1"/>
    <property type="molecule type" value="Genomic_DNA"/>
</dbReference>
<name>A0A443KCD5_9RHOB</name>
<accession>A0A443KCD5</accession>